<dbReference type="InterPro" id="IPR050745">
    <property type="entry name" value="Multifunctional_regulatory"/>
</dbReference>
<dbReference type="SUPFAM" id="SSF48403">
    <property type="entry name" value="Ankyrin repeat"/>
    <property type="match status" value="1"/>
</dbReference>
<keyword evidence="5" id="KW-1185">Reference proteome</keyword>
<keyword evidence="2 3" id="KW-0040">ANK repeat</keyword>
<dbReference type="PANTHER" id="PTHR24189:SF50">
    <property type="entry name" value="ANKYRIN REPEAT AND SOCS BOX PROTEIN 2"/>
    <property type="match status" value="1"/>
</dbReference>
<protein>
    <submittedName>
        <fullName evidence="4">Uncharacterized protein</fullName>
    </submittedName>
</protein>
<dbReference type="InterPro" id="IPR002110">
    <property type="entry name" value="Ankyrin_rpt"/>
</dbReference>
<keyword evidence="1" id="KW-0677">Repeat</keyword>
<evidence type="ECO:0000256" key="3">
    <source>
        <dbReference type="PROSITE-ProRule" id="PRU00023"/>
    </source>
</evidence>
<dbReference type="PANTHER" id="PTHR24189">
    <property type="entry name" value="MYOTROPHIN"/>
    <property type="match status" value="1"/>
</dbReference>
<evidence type="ECO:0000256" key="2">
    <source>
        <dbReference type="ARBA" id="ARBA00023043"/>
    </source>
</evidence>
<dbReference type="SMART" id="SM00248">
    <property type="entry name" value="ANK"/>
    <property type="match status" value="5"/>
</dbReference>
<comment type="caution">
    <text evidence="4">The sequence shown here is derived from an EMBL/GenBank/DDBJ whole genome shotgun (WGS) entry which is preliminary data.</text>
</comment>
<dbReference type="EMBL" id="MU825884">
    <property type="protein sequence ID" value="KAJ7384846.1"/>
    <property type="molecule type" value="Genomic_DNA"/>
</dbReference>
<evidence type="ECO:0000313" key="4">
    <source>
        <dbReference type="EMBL" id="KAJ7384846.1"/>
    </source>
</evidence>
<feature type="repeat" description="ANK" evidence="3">
    <location>
        <begin position="185"/>
        <end position="217"/>
    </location>
</feature>
<dbReference type="PROSITE" id="PS50297">
    <property type="entry name" value="ANK_REP_REGION"/>
    <property type="match status" value="2"/>
</dbReference>
<dbReference type="Gene3D" id="1.25.40.20">
    <property type="entry name" value="Ankyrin repeat-containing domain"/>
    <property type="match status" value="2"/>
</dbReference>
<dbReference type="OrthoDB" id="5986894at2759"/>
<dbReference type="Pfam" id="PF12796">
    <property type="entry name" value="Ank_2"/>
    <property type="match status" value="1"/>
</dbReference>
<feature type="repeat" description="ANK" evidence="3">
    <location>
        <begin position="119"/>
        <end position="151"/>
    </location>
</feature>
<organism evidence="4 5">
    <name type="scientific">Desmophyllum pertusum</name>
    <dbReference type="NCBI Taxonomy" id="174260"/>
    <lineage>
        <taxon>Eukaryota</taxon>
        <taxon>Metazoa</taxon>
        <taxon>Cnidaria</taxon>
        <taxon>Anthozoa</taxon>
        <taxon>Hexacorallia</taxon>
        <taxon>Scleractinia</taxon>
        <taxon>Caryophylliina</taxon>
        <taxon>Caryophylliidae</taxon>
        <taxon>Desmophyllum</taxon>
    </lineage>
</organism>
<accession>A0A9W9ZNI5</accession>
<gene>
    <name evidence="4" type="ORF">OS493_019523</name>
</gene>
<dbReference type="AlphaFoldDB" id="A0A9W9ZNI5"/>
<feature type="repeat" description="ANK" evidence="3">
    <location>
        <begin position="218"/>
        <end position="250"/>
    </location>
</feature>
<evidence type="ECO:0000313" key="5">
    <source>
        <dbReference type="Proteomes" id="UP001163046"/>
    </source>
</evidence>
<dbReference type="Proteomes" id="UP001163046">
    <property type="component" value="Unassembled WGS sequence"/>
</dbReference>
<proteinExistence type="predicted"/>
<sequence length="351" mass="38830">MAFLAVDRRSGFNRLQAAVYEGDYSTVLAACVYTENFLKEMSIVSTLNSAKNFPGKTACDILSGLDEEGHADIKKLYKEKAEKVATLTELHKCSEINDNETAVELVLHHGTDVNIPAKGNRTPLLLASPQSSSVYLKTLIDLGADTNSQRDDQCTPLIMASYWNNYMAVRLLTEAGVDAEIKSDTSNTALHVSAIRGFGHISKLLIESGCNVNLQNNSGKTPLCLAVQNGHKHLVKVLLENNADVNMCDKYEPEERLFLVRGKDKGRPAWHYVMVEKRLLGLFHKRANGGKLEVADFGTILGSGWGENPPDFKMADILKIQTIFRKTFKARQLFVSPVKLNMKTLTLLSSL</sequence>
<evidence type="ECO:0000256" key="1">
    <source>
        <dbReference type="ARBA" id="ARBA00022737"/>
    </source>
</evidence>
<reference evidence="4" key="1">
    <citation type="submission" date="2023-01" db="EMBL/GenBank/DDBJ databases">
        <title>Genome assembly of the deep-sea coral Lophelia pertusa.</title>
        <authorList>
            <person name="Herrera S."/>
            <person name="Cordes E."/>
        </authorList>
    </citation>
    <scope>NUCLEOTIDE SEQUENCE</scope>
    <source>
        <strain evidence="4">USNM1676648</strain>
        <tissue evidence="4">Polyp</tissue>
    </source>
</reference>
<name>A0A9W9ZNI5_9CNID</name>
<dbReference type="InterPro" id="IPR036770">
    <property type="entry name" value="Ankyrin_rpt-contain_sf"/>
</dbReference>
<dbReference type="PROSITE" id="PS50088">
    <property type="entry name" value="ANK_REPEAT"/>
    <property type="match status" value="3"/>
</dbReference>